<evidence type="ECO:0000313" key="2">
    <source>
        <dbReference type="Proteomes" id="UP001196413"/>
    </source>
</evidence>
<keyword evidence="2" id="KW-1185">Reference proteome</keyword>
<name>A0AAD5RCE1_PARTN</name>
<reference evidence="1" key="1">
    <citation type="submission" date="2021-06" db="EMBL/GenBank/DDBJ databases">
        <title>Parelaphostrongylus tenuis whole genome reference sequence.</title>
        <authorList>
            <person name="Garwood T.J."/>
            <person name="Larsen P.A."/>
            <person name="Fountain-Jones N.M."/>
            <person name="Garbe J.R."/>
            <person name="Macchietto M.G."/>
            <person name="Kania S.A."/>
            <person name="Gerhold R.W."/>
            <person name="Richards J.E."/>
            <person name="Wolf T.M."/>
        </authorList>
    </citation>
    <scope>NUCLEOTIDE SEQUENCE</scope>
    <source>
        <strain evidence="1">MNPRO001-30</strain>
        <tissue evidence="1">Meninges</tissue>
    </source>
</reference>
<accession>A0AAD5RCE1</accession>
<sequence>MWDGVQLRHQICAPLTGRFNSLLKFSQRLAVLRFENIFEKYLIFEFQICIYRHANRWDSHIIRQLTNGRKIQWSGFQKNENVPEDHSNDGRTCLWLASTICISR</sequence>
<dbReference type="EMBL" id="JAHQIW010007291">
    <property type="protein sequence ID" value="KAJ1373451.1"/>
    <property type="molecule type" value="Genomic_DNA"/>
</dbReference>
<dbReference type="AlphaFoldDB" id="A0AAD5RCE1"/>
<organism evidence="1 2">
    <name type="scientific">Parelaphostrongylus tenuis</name>
    <name type="common">Meningeal worm</name>
    <dbReference type="NCBI Taxonomy" id="148309"/>
    <lineage>
        <taxon>Eukaryota</taxon>
        <taxon>Metazoa</taxon>
        <taxon>Ecdysozoa</taxon>
        <taxon>Nematoda</taxon>
        <taxon>Chromadorea</taxon>
        <taxon>Rhabditida</taxon>
        <taxon>Rhabditina</taxon>
        <taxon>Rhabditomorpha</taxon>
        <taxon>Strongyloidea</taxon>
        <taxon>Metastrongylidae</taxon>
        <taxon>Parelaphostrongylus</taxon>
    </lineage>
</organism>
<proteinExistence type="predicted"/>
<dbReference type="Proteomes" id="UP001196413">
    <property type="component" value="Unassembled WGS sequence"/>
</dbReference>
<evidence type="ECO:0000313" key="1">
    <source>
        <dbReference type="EMBL" id="KAJ1373451.1"/>
    </source>
</evidence>
<protein>
    <submittedName>
        <fullName evidence="1">Uncharacterized protein</fullName>
    </submittedName>
</protein>
<gene>
    <name evidence="1" type="ORF">KIN20_035852</name>
</gene>
<comment type="caution">
    <text evidence="1">The sequence shown here is derived from an EMBL/GenBank/DDBJ whole genome shotgun (WGS) entry which is preliminary data.</text>
</comment>